<name>A0A7D0J9W3_9CAUD</name>
<evidence type="ECO:0000313" key="1">
    <source>
        <dbReference type="EMBL" id="QEM42971.1"/>
    </source>
</evidence>
<keyword evidence="2" id="KW-1185">Reference proteome</keyword>
<protein>
    <submittedName>
        <fullName evidence="1">Uncharacterized protein</fullName>
    </submittedName>
</protein>
<proteinExistence type="predicted"/>
<accession>A0A7D0J9W3</accession>
<sequence length="55" mass="6388">MTYYDADLGLVMCESELSLEIDALDWEHELPKGEPQWGDDDYVYVAPTDEFDIPF</sequence>
<reference evidence="1" key="1">
    <citation type="submission" date="2019-07" db="EMBL/GenBank/DDBJ databases">
        <authorList>
            <person name="Lin J."/>
            <person name="Cucic S."/>
            <person name="Klem A."/>
            <person name="Kropinski A."/>
            <person name="Anany H."/>
        </authorList>
    </citation>
    <scope>NUCLEOTIDE SEQUENCE [LARGE SCALE GENOMIC DNA]</scope>
</reference>
<gene>
    <name evidence="1" type="ORF">AC4HA13_0001</name>
</gene>
<organism evidence="1 2">
    <name type="scientific">Escherichia phage vB_EcoM_4HA13</name>
    <dbReference type="NCBI Taxonomy" id="2601675"/>
    <lineage>
        <taxon>Viruses</taxon>
        <taxon>Duplodnaviria</taxon>
        <taxon>Heunggongvirae</taxon>
        <taxon>Uroviricota</taxon>
        <taxon>Caudoviricetes</taxon>
        <taxon>Chaseviridae</taxon>
        <taxon>Cleopatravirinae</taxon>
        <taxon>Sabourvirus</taxon>
        <taxon>Sabourvirus sv4HA13</taxon>
    </lineage>
</organism>
<dbReference type="Proteomes" id="UP000509770">
    <property type="component" value="Segment"/>
</dbReference>
<evidence type="ECO:0000313" key="2">
    <source>
        <dbReference type="Proteomes" id="UP000509770"/>
    </source>
</evidence>
<dbReference type="EMBL" id="MN136198">
    <property type="protein sequence ID" value="QEM42971.1"/>
    <property type="molecule type" value="Genomic_DNA"/>
</dbReference>